<comment type="caution">
    <text evidence="2">The sequence shown here is derived from an EMBL/GenBank/DDBJ whole genome shotgun (WGS) entry which is preliminary data.</text>
</comment>
<dbReference type="SUPFAM" id="SSF52980">
    <property type="entry name" value="Restriction endonuclease-like"/>
    <property type="match status" value="1"/>
</dbReference>
<reference evidence="2" key="1">
    <citation type="submission" date="2021-04" db="EMBL/GenBank/DDBJ databases">
        <title>Ouciella asimina sp. nov., isolated from the surface seawater in the hydrothermal field of Okinawa Trough.</title>
        <authorList>
            <person name="Shuang W."/>
        </authorList>
    </citation>
    <scope>NUCLEOTIDE SEQUENCE</scope>
    <source>
        <strain evidence="2">LXI357</strain>
    </source>
</reference>
<evidence type="ECO:0000259" key="1">
    <source>
        <dbReference type="Pfam" id="PF04480"/>
    </source>
</evidence>
<evidence type="ECO:0000313" key="3">
    <source>
        <dbReference type="Proteomes" id="UP000676996"/>
    </source>
</evidence>
<keyword evidence="3" id="KW-1185">Reference proteome</keyword>
<proteinExistence type="predicted"/>
<protein>
    <submittedName>
        <fullName evidence="2">Endonuclease domain-containing protein</fullName>
    </submittedName>
</protein>
<dbReference type="GO" id="GO:0004519">
    <property type="term" value="F:endonuclease activity"/>
    <property type="evidence" value="ECO:0007669"/>
    <property type="project" value="UniProtKB-KW"/>
</dbReference>
<dbReference type="Gene3D" id="3.40.960.10">
    <property type="entry name" value="VSR Endonuclease"/>
    <property type="match status" value="1"/>
</dbReference>
<dbReference type="InterPro" id="IPR047216">
    <property type="entry name" value="Endonuclease_DUF559_bact"/>
</dbReference>
<dbReference type="AlphaFoldDB" id="A0A8T4I9T0"/>
<evidence type="ECO:0000313" key="2">
    <source>
        <dbReference type="EMBL" id="MBR0551407.1"/>
    </source>
</evidence>
<dbReference type="EMBL" id="JAGRQC010000001">
    <property type="protein sequence ID" value="MBR0551407.1"/>
    <property type="molecule type" value="Genomic_DNA"/>
</dbReference>
<organism evidence="2 3">
    <name type="scientific">Stakelama marina</name>
    <dbReference type="NCBI Taxonomy" id="2826939"/>
    <lineage>
        <taxon>Bacteria</taxon>
        <taxon>Pseudomonadati</taxon>
        <taxon>Pseudomonadota</taxon>
        <taxon>Alphaproteobacteria</taxon>
        <taxon>Sphingomonadales</taxon>
        <taxon>Sphingomonadaceae</taxon>
        <taxon>Stakelama</taxon>
    </lineage>
</organism>
<dbReference type="Pfam" id="PF04480">
    <property type="entry name" value="DUF559"/>
    <property type="match status" value="1"/>
</dbReference>
<sequence>MPKTDEHLLRHAKAMRSEMTEPERRLWQAIRGKRLCGTKFSRQVIVGPYIADFVARSHKLVIEIDGDTHADTGRDVCRTGYLESQGYRVIRFTNNDVMANLEGVAEAILAAVSATPLPNPLPNPLPDGERA</sequence>
<dbReference type="CDD" id="cd01038">
    <property type="entry name" value="Endonuclease_DUF559"/>
    <property type="match status" value="1"/>
</dbReference>
<dbReference type="Proteomes" id="UP000676996">
    <property type="component" value="Unassembled WGS sequence"/>
</dbReference>
<dbReference type="RefSeq" id="WP_284052686.1">
    <property type="nucleotide sequence ID" value="NZ_JAGRQC010000001.1"/>
</dbReference>
<dbReference type="InterPro" id="IPR007569">
    <property type="entry name" value="DUF559"/>
</dbReference>
<keyword evidence="2" id="KW-0255">Endonuclease</keyword>
<dbReference type="InterPro" id="IPR011335">
    <property type="entry name" value="Restrct_endonuc-II-like"/>
</dbReference>
<name>A0A8T4I9T0_9SPHN</name>
<keyword evidence="2" id="KW-0378">Hydrolase</keyword>
<dbReference type="PANTHER" id="PTHR38590:SF1">
    <property type="entry name" value="BLL0828 PROTEIN"/>
    <property type="match status" value="1"/>
</dbReference>
<feature type="domain" description="DUF559" evidence="1">
    <location>
        <begin position="9"/>
        <end position="112"/>
    </location>
</feature>
<keyword evidence="2" id="KW-0540">Nuclease</keyword>
<accession>A0A8T4I9T0</accession>
<dbReference type="PANTHER" id="PTHR38590">
    <property type="entry name" value="BLL0828 PROTEIN"/>
    <property type="match status" value="1"/>
</dbReference>
<gene>
    <name evidence="2" type="ORF">J7S20_02675</name>
</gene>